<name>A0A1M4TUW5_9RHOB</name>
<organism evidence="2 3">
    <name type="scientific">Ruegeria intermedia</name>
    <dbReference type="NCBI Taxonomy" id="996115"/>
    <lineage>
        <taxon>Bacteria</taxon>
        <taxon>Pseudomonadati</taxon>
        <taxon>Pseudomonadota</taxon>
        <taxon>Alphaproteobacteria</taxon>
        <taxon>Rhodobacterales</taxon>
        <taxon>Roseobacteraceae</taxon>
        <taxon>Ruegeria</taxon>
    </lineage>
</organism>
<dbReference type="RefSeq" id="WP_149774594.1">
    <property type="nucleotide sequence ID" value="NZ_FQVK01000003.1"/>
</dbReference>
<evidence type="ECO:0000313" key="3">
    <source>
        <dbReference type="Proteomes" id="UP000325134"/>
    </source>
</evidence>
<dbReference type="OrthoDB" id="7859249at2"/>
<dbReference type="AlphaFoldDB" id="A0A1M4TUW5"/>
<gene>
    <name evidence="2" type="ORF">SAMN05444279_10320</name>
</gene>
<dbReference type="InterPro" id="IPR045601">
    <property type="entry name" value="DUF6455"/>
</dbReference>
<dbReference type="Pfam" id="PF20056">
    <property type="entry name" value="DUF6455"/>
    <property type="match status" value="1"/>
</dbReference>
<protein>
    <recommendedName>
        <fullName evidence="1">DUF6455 domain-containing protein</fullName>
    </recommendedName>
</protein>
<dbReference type="EMBL" id="FQVK01000003">
    <property type="protein sequence ID" value="SHE48242.1"/>
    <property type="molecule type" value="Genomic_DNA"/>
</dbReference>
<reference evidence="2 3" key="1">
    <citation type="submission" date="2016-11" db="EMBL/GenBank/DDBJ databases">
        <authorList>
            <person name="Varghese N."/>
            <person name="Submissions S."/>
        </authorList>
    </citation>
    <scope>NUCLEOTIDE SEQUENCE [LARGE SCALE GENOMIC DNA]</scope>
    <source>
        <strain evidence="2 3">DSM 29341</strain>
    </source>
</reference>
<evidence type="ECO:0000259" key="1">
    <source>
        <dbReference type="Pfam" id="PF20056"/>
    </source>
</evidence>
<dbReference type="Proteomes" id="UP000325134">
    <property type="component" value="Unassembled WGS sequence"/>
</dbReference>
<evidence type="ECO:0000313" key="2">
    <source>
        <dbReference type="EMBL" id="SHE48242.1"/>
    </source>
</evidence>
<feature type="domain" description="DUF6455" evidence="1">
    <location>
        <begin position="5"/>
        <end position="85"/>
    </location>
</feature>
<proteinExistence type="predicted"/>
<accession>A0A1M4TUW5</accession>
<sequence>MRHIQLGDIEKHFWLARSVARRMGVSLTEAMADGRLSHQAYAEIVTRCRAADCSEGCVLWLAEQQHEMTPEPPCCAIADALRQLR</sequence>
<keyword evidence="3" id="KW-1185">Reference proteome</keyword>